<comment type="caution">
    <text evidence="2">The sequence shown here is derived from an EMBL/GenBank/DDBJ whole genome shotgun (WGS) entry which is preliminary data.</text>
</comment>
<protein>
    <recommendedName>
        <fullName evidence="4">DUF1648 domain-containing protein</fullName>
    </recommendedName>
</protein>
<dbReference type="AlphaFoldDB" id="A0A2H0WQA0"/>
<evidence type="ECO:0000256" key="1">
    <source>
        <dbReference type="SAM" id="Phobius"/>
    </source>
</evidence>
<keyword evidence="1" id="KW-0472">Membrane</keyword>
<keyword evidence="1" id="KW-1133">Transmembrane helix</keyword>
<dbReference type="EMBL" id="PEZI01000012">
    <property type="protein sequence ID" value="PIS14830.1"/>
    <property type="molecule type" value="Genomic_DNA"/>
</dbReference>
<keyword evidence="1" id="KW-0812">Transmembrane</keyword>
<evidence type="ECO:0000313" key="3">
    <source>
        <dbReference type="Proteomes" id="UP000230775"/>
    </source>
</evidence>
<feature type="transmembrane region" description="Helical" evidence="1">
    <location>
        <begin position="12"/>
        <end position="31"/>
    </location>
</feature>
<feature type="transmembrane region" description="Helical" evidence="1">
    <location>
        <begin position="58"/>
        <end position="76"/>
    </location>
</feature>
<gene>
    <name evidence="2" type="ORF">COT64_00550</name>
</gene>
<reference evidence="3" key="1">
    <citation type="submission" date="2017-09" db="EMBL/GenBank/DDBJ databases">
        <title>Depth-based differentiation of microbial function through sediment-hosted aquifers and enrichment of novel symbionts in the deep terrestrial subsurface.</title>
        <authorList>
            <person name="Probst A.J."/>
            <person name="Ladd B."/>
            <person name="Jarett J.K."/>
            <person name="Geller-Mcgrath D.E."/>
            <person name="Sieber C.M.K."/>
            <person name="Emerson J.B."/>
            <person name="Anantharaman K."/>
            <person name="Thomas B.C."/>
            <person name="Malmstrom R."/>
            <person name="Stieglmeier M."/>
            <person name="Klingl A."/>
            <person name="Woyke T."/>
            <person name="Ryan C.M."/>
            <person name="Banfield J.F."/>
        </authorList>
    </citation>
    <scope>NUCLEOTIDE SEQUENCE [LARGE SCALE GENOMIC DNA]</scope>
</reference>
<evidence type="ECO:0000313" key="2">
    <source>
        <dbReference type="EMBL" id="PIS14830.1"/>
    </source>
</evidence>
<evidence type="ECO:0008006" key="4">
    <source>
        <dbReference type="Google" id="ProtNLM"/>
    </source>
</evidence>
<dbReference type="Proteomes" id="UP000230775">
    <property type="component" value="Unassembled WGS sequence"/>
</dbReference>
<organism evidence="2 3">
    <name type="scientific">Candidatus Shapirobacteria bacterium CG09_land_8_20_14_0_10_39_12</name>
    <dbReference type="NCBI Taxonomy" id="1974885"/>
    <lineage>
        <taxon>Bacteria</taxon>
        <taxon>Candidatus Shapironibacteriota</taxon>
    </lineage>
</organism>
<feature type="transmembrane region" description="Helical" evidence="1">
    <location>
        <begin position="88"/>
        <end position="114"/>
    </location>
</feature>
<name>A0A2H0WQA0_9BACT</name>
<sequence>MEEKKQTKDIFSALWQYNLLAIFIEIVLIVIKRTSLPEKIPLFYSRPWGEEQLADRNLIFAFPVFSLVFLILSSQISKIFVKGKDSFLPALINGGALLFTVLGLITLFKIIFLIT</sequence>
<accession>A0A2H0WQA0</accession>
<proteinExistence type="predicted"/>